<organism evidence="7 8">
    <name type="scientific">Thiorhodovibrio frisius</name>
    <dbReference type="NCBI Taxonomy" id="631362"/>
    <lineage>
        <taxon>Bacteria</taxon>
        <taxon>Pseudomonadati</taxon>
        <taxon>Pseudomonadota</taxon>
        <taxon>Gammaproteobacteria</taxon>
        <taxon>Chromatiales</taxon>
        <taxon>Chromatiaceae</taxon>
        <taxon>Thiorhodovibrio</taxon>
    </lineage>
</organism>
<dbReference type="Gene3D" id="1.10.150.20">
    <property type="entry name" value="5' to 3' exonuclease, C-terminal subdomain"/>
    <property type="match status" value="1"/>
</dbReference>
<name>H8YVI1_9GAMM</name>
<dbReference type="InterPro" id="IPR050116">
    <property type="entry name" value="DNA_polymerase-Y"/>
</dbReference>
<dbReference type="GO" id="GO:0003887">
    <property type="term" value="F:DNA-directed DNA polymerase activity"/>
    <property type="evidence" value="ECO:0007669"/>
    <property type="project" value="TreeGrafter"/>
</dbReference>
<dbReference type="GO" id="GO:0005829">
    <property type="term" value="C:cytosol"/>
    <property type="evidence" value="ECO:0007669"/>
    <property type="project" value="TreeGrafter"/>
</dbReference>
<dbReference type="Gene3D" id="3.40.1170.60">
    <property type="match status" value="1"/>
</dbReference>
<evidence type="ECO:0000259" key="6">
    <source>
        <dbReference type="PROSITE" id="PS50173"/>
    </source>
</evidence>
<gene>
    <name evidence="7" type="ORF">Thi970DRAFT_00056</name>
</gene>
<feature type="domain" description="UmuC" evidence="6">
    <location>
        <begin position="3"/>
        <end position="192"/>
    </location>
</feature>
<keyword evidence="5" id="KW-0742">SOS response</keyword>
<dbReference type="InterPro" id="IPR017961">
    <property type="entry name" value="DNA_pol_Y-fam_little_finger"/>
</dbReference>
<keyword evidence="3" id="KW-0741">SOS mutagenesis</keyword>
<dbReference type="Pfam" id="PF13438">
    <property type="entry name" value="DUF4113"/>
    <property type="match status" value="1"/>
</dbReference>
<dbReference type="InterPro" id="IPR001126">
    <property type="entry name" value="UmuC"/>
</dbReference>
<evidence type="ECO:0000256" key="5">
    <source>
        <dbReference type="ARBA" id="ARBA00023236"/>
    </source>
</evidence>
<dbReference type="OrthoDB" id="9808813at2"/>
<keyword evidence="7" id="KW-0808">Transferase</keyword>
<evidence type="ECO:0000256" key="2">
    <source>
        <dbReference type="ARBA" id="ARBA00022763"/>
    </source>
</evidence>
<evidence type="ECO:0000313" key="8">
    <source>
        <dbReference type="Proteomes" id="UP000002964"/>
    </source>
</evidence>
<dbReference type="HOGENOM" id="CLU_012348_3_0_6"/>
<reference evidence="7 8" key="2">
    <citation type="submission" date="2011-11" db="EMBL/GenBank/DDBJ databases">
        <authorList>
            <consortium name="US DOE Joint Genome Institute"/>
            <person name="Lucas S."/>
            <person name="Han J."/>
            <person name="Lapidus A."/>
            <person name="Cheng J.-F."/>
            <person name="Goodwin L."/>
            <person name="Pitluck S."/>
            <person name="Peters L."/>
            <person name="Ovchinnikova G."/>
            <person name="Zhang X."/>
            <person name="Detter J.C."/>
            <person name="Han C."/>
            <person name="Tapia R."/>
            <person name="Land M."/>
            <person name="Hauser L."/>
            <person name="Kyrpides N."/>
            <person name="Ivanova N."/>
            <person name="Pagani I."/>
            <person name="Vogl K."/>
            <person name="Liu Z."/>
            <person name="Overmann J."/>
            <person name="Frigaard N.-U."/>
            <person name="Bryant D."/>
            <person name="Woyke T."/>
        </authorList>
    </citation>
    <scope>NUCLEOTIDE SEQUENCE [LARGE SCALE GENOMIC DNA]</scope>
    <source>
        <strain evidence="7 8">970</strain>
    </source>
</reference>
<sequence>MSIALVDCNSFYASCEQVFQPRLRDCAVVVLSNNDGCVVARSKAAKALGIRMGEPWFQAQRRLKAEGKLSAVTALSSNYALYADMSNRVMRILARFAPRQEIYSIDECFLDLGGQTQPAAVIGQRICATVLGWTGLPVCVGIGPTKTLAKLANHLAKHDPVWCGVCDLAVLPGSEIDRLLAAISVAEVWGVGARLSKRLAAIGITTALDLRRVPTRRVRQQFSVVLERTALELRGVACLELEEVMPDKQQIRCSRTFGAAVTSLAELTQAITTFTSRAAEKLRAQQGEAAAVGVEIRTSLFRTETTPFVGSLVVPLVAPSADTRVLVAAARRGLQRLYKPGLIYTKAGTVLLGLGRAGQGQVDLFSDGAADQRSEALMATLDAINSRFGRGSLMLANAHPAPRWRRREQYRSPRYTTRLEELPVAYC</sequence>
<evidence type="ECO:0000256" key="4">
    <source>
        <dbReference type="ARBA" id="ARBA00023204"/>
    </source>
</evidence>
<dbReference type="Gene3D" id="3.30.70.270">
    <property type="match status" value="1"/>
</dbReference>
<keyword evidence="2" id="KW-0227">DNA damage</keyword>
<dbReference type="AlphaFoldDB" id="H8YVI1"/>
<dbReference type="EMBL" id="JH603163">
    <property type="protein sequence ID" value="EIC23921.1"/>
    <property type="molecule type" value="Genomic_DNA"/>
</dbReference>
<dbReference type="STRING" id="631362.Thi970DRAFT_00056"/>
<protein>
    <submittedName>
        <fullName evidence="7">Nucleotidyltransferase/DNA polymerase involved in DNA repair</fullName>
    </submittedName>
</protein>
<evidence type="ECO:0000313" key="7">
    <source>
        <dbReference type="EMBL" id="EIC23921.1"/>
    </source>
</evidence>
<dbReference type="NCBIfam" id="NF002955">
    <property type="entry name" value="PRK03609.1"/>
    <property type="match status" value="1"/>
</dbReference>
<keyword evidence="8" id="KW-1185">Reference proteome</keyword>
<dbReference type="GO" id="GO:0042276">
    <property type="term" value="P:error-prone translesion synthesis"/>
    <property type="evidence" value="ECO:0007669"/>
    <property type="project" value="TreeGrafter"/>
</dbReference>
<evidence type="ECO:0000256" key="3">
    <source>
        <dbReference type="ARBA" id="ARBA00023199"/>
    </source>
</evidence>
<dbReference type="RefSeq" id="WP_009146544.1">
    <property type="nucleotide sequence ID" value="NZ_CP121471.1"/>
</dbReference>
<dbReference type="Proteomes" id="UP000002964">
    <property type="component" value="Unassembled WGS sequence"/>
</dbReference>
<evidence type="ECO:0000256" key="1">
    <source>
        <dbReference type="ARBA" id="ARBA00010945"/>
    </source>
</evidence>
<dbReference type="GO" id="GO:0003684">
    <property type="term" value="F:damaged DNA binding"/>
    <property type="evidence" value="ECO:0007669"/>
    <property type="project" value="InterPro"/>
</dbReference>
<dbReference type="InterPro" id="IPR043128">
    <property type="entry name" value="Rev_trsase/Diguanyl_cyclase"/>
</dbReference>
<keyword evidence="4" id="KW-0234">DNA repair</keyword>
<comment type="similarity">
    <text evidence="1">Belongs to the DNA polymerase type-Y family.</text>
</comment>
<dbReference type="InterPro" id="IPR043502">
    <property type="entry name" value="DNA/RNA_pol_sf"/>
</dbReference>
<dbReference type="SUPFAM" id="SSF56672">
    <property type="entry name" value="DNA/RNA polymerases"/>
    <property type="match status" value="1"/>
</dbReference>
<proteinExistence type="inferred from homology"/>
<reference evidence="8" key="1">
    <citation type="submission" date="2011-06" db="EMBL/GenBank/DDBJ databases">
        <authorList>
            <consortium name="US DOE Joint Genome Institute (JGI-PGF)"/>
            <person name="Lucas S."/>
            <person name="Han J."/>
            <person name="Lapidus A."/>
            <person name="Cheng J.-F."/>
            <person name="Goodwin L."/>
            <person name="Pitluck S."/>
            <person name="Peters L."/>
            <person name="Land M.L."/>
            <person name="Hauser L."/>
            <person name="Vogl K."/>
            <person name="Liu Z."/>
            <person name="Overmann J."/>
            <person name="Frigaard N.-U."/>
            <person name="Bryant D.A."/>
            <person name="Woyke T.J."/>
        </authorList>
    </citation>
    <scope>NUCLEOTIDE SEQUENCE [LARGE SCALE GENOMIC DNA]</scope>
    <source>
        <strain evidence="8">970</strain>
    </source>
</reference>
<dbReference type="GO" id="GO:0006281">
    <property type="term" value="P:DNA repair"/>
    <property type="evidence" value="ECO:0007669"/>
    <property type="project" value="UniProtKB-KW"/>
</dbReference>
<dbReference type="PANTHER" id="PTHR11076">
    <property type="entry name" value="DNA REPAIR POLYMERASE UMUC / TRANSFERASE FAMILY MEMBER"/>
    <property type="match status" value="1"/>
</dbReference>
<dbReference type="GO" id="GO:0009432">
    <property type="term" value="P:SOS response"/>
    <property type="evidence" value="ECO:0007669"/>
    <property type="project" value="UniProtKB-KW"/>
</dbReference>
<accession>H8YVI1</accession>
<dbReference type="Pfam" id="PF00817">
    <property type="entry name" value="IMS"/>
    <property type="match status" value="1"/>
</dbReference>
<dbReference type="InterPro" id="IPR025188">
    <property type="entry name" value="DUF4113"/>
</dbReference>
<dbReference type="PROSITE" id="PS50173">
    <property type="entry name" value="UMUC"/>
    <property type="match status" value="1"/>
</dbReference>
<dbReference type="CDD" id="cd01700">
    <property type="entry name" value="PolY_Pol_V_umuC"/>
    <property type="match status" value="1"/>
</dbReference>
<dbReference type="PANTHER" id="PTHR11076:SF34">
    <property type="entry name" value="PROTEIN UMUC"/>
    <property type="match status" value="1"/>
</dbReference>
<dbReference type="Pfam" id="PF11799">
    <property type="entry name" value="IMS_C"/>
    <property type="match status" value="1"/>
</dbReference>
<dbReference type="eggNOG" id="COG0389">
    <property type="taxonomic scope" value="Bacteria"/>
</dbReference>